<dbReference type="SUPFAM" id="SSF55347">
    <property type="entry name" value="Glyceraldehyde-3-phosphate dehydrogenase-like, C-terminal domain"/>
    <property type="match status" value="1"/>
</dbReference>
<dbReference type="AlphaFoldDB" id="A0A4R6S7U1"/>
<reference evidence="3 4" key="1">
    <citation type="submission" date="2019-03" db="EMBL/GenBank/DDBJ databases">
        <title>Genomic Encyclopedia of Type Strains, Phase IV (KMG-IV): sequencing the most valuable type-strain genomes for metagenomic binning, comparative biology and taxonomic classification.</title>
        <authorList>
            <person name="Goeker M."/>
        </authorList>
    </citation>
    <scope>NUCLEOTIDE SEQUENCE [LARGE SCALE GENOMIC DNA]</scope>
    <source>
        <strain evidence="3 4">DSM 45361</strain>
    </source>
</reference>
<evidence type="ECO:0000259" key="2">
    <source>
        <dbReference type="Pfam" id="PF01408"/>
    </source>
</evidence>
<dbReference type="GO" id="GO:0000166">
    <property type="term" value="F:nucleotide binding"/>
    <property type="evidence" value="ECO:0007669"/>
    <property type="project" value="InterPro"/>
</dbReference>
<evidence type="ECO:0000313" key="4">
    <source>
        <dbReference type="Proteomes" id="UP000295444"/>
    </source>
</evidence>
<protein>
    <submittedName>
        <fullName evidence="3">Putative dehydrogenase</fullName>
    </submittedName>
</protein>
<sequence length="370" mass="39328">MRVALVGITGFGRTHLTTIRGLEGAELVGTCDLRPPPPELATELAGVPHFAEFDALLRQAAPELTVLATPPQTHAELAELALTAGSDVLLEKPPVTSIADLDRLLAAEQNTGHLVEVGFQTMGSAALAQLRELVETGELGAIEGIGSYAAWQRDCAYFGRADWAGRRVLNGVQVVDGVLSNPFAHSIMNACALAGTAATARAAASVELELWRANDIESDDTSCLRARFAGAPPIVVSGTLCADRILDPVVLVHGERATAELAYLTDELTITYRDGRRTEARFGRTSQLANLVAGGRPLCPLADTRGFTSVLEAIANAAAPNPIPQRFWRQDGDVRIVDGAAEAVRRAATELRLFTELDATPWTTSPLPAR</sequence>
<evidence type="ECO:0000256" key="1">
    <source>
        <dbReference type="ARBA" id="ARBA00023002"/>
    </source>
</evidence>
<proteinExistence type="predicted"/>
<gene>
    <name evidence="3" type="ORF">EV186_105128</name>
</gene>
<dbReference type="RefSeq" id="WP_166659359.1">
    <property type="nucleotide sequence ID" value="NZ_SNXZ01000005.1"/>
</dbReference>
<evidence type="ECO:0000313" key="3">
    <source>
        <dbReference type="EMBL" id="TDP94896.1"/>
    </source>
</evidence>
<dbReference type="InterPro" id="IPR036291">
    <property type="entry name" value="NAD(P)-bd_dom_sf"/>
</dbReference>
<dbReference type="EMBL" id="SNXZ01000005">
    <property type="protein sequence ID" value="TDP94896.1"/>
    <property type="molecule type" value="Genomic_DNA"/>
</dbReference>
<dbReference type="Pfam" id="PF01408">
    <property type="entry name" value="GFO_IDH_MocA"/>
    <property type="match status" value="1"/>
</dbReference>
<feature type="domain" description="Gfo/Idh/MocA-like oxidoreductase N-terminal" evidence="2">
    <location>
        <begin position="1"/>
        <end position="119"/>
    </location>
</feature>
<keyword evidence="1" id="KW-0560">Oxidoreductase</keyword>
<dbReference type="SUPFAM" id="SSF51735">
    <property type="entry name" value="NAD(P)-binding Rossmann-fold domains"/>
    <property type="match status" value="1"/>
</dbReference>
<dbReference type="Gene3D" id="3.40.50.720">
    <property type="entry name" value="NAD(P)-binding Rossmann-like Domain"/>
    <property type="match status" value="1"/>
</dbReference>
<keyword evidence="4" id="KW-1185">Reference proteome</keyword>
<comment type="caution">
    <text evidence="3">The sequence shown here is derived from an EMBL/GenBank/DDBJ whole genome shotgun (WGS) entry which is preliminary data.</text>
</comment>
<dbReference type="GO" id="GO:0016491">
    <property type="term" value="F:oxidoreductase activity"/>
    <property type="evidence" value="ECO:0007669"/>
    <property type="project" value="UniProtKB-KW"/>
</dbReference>
<name>A0A4R6S7U1_LABRH</name>
<dbReference type="Proteomes" id="UP000295444">
    <property type="component" value="Unassembled WGS sequence"/>
</dbReference>
<dbReference type="Gene3D" id="3.30.360.10">
    <property type="entry name" value="Dihydrodipicolinate Reductase, domain 2"/>
    <property type="match status" value="1"/>
</dbReference>
<accession>A0A4R6S7U1</accession>
<dbReference type="InterPro" id="IPR050463">
    <property type="entry name" value="Gfo/Idh/MocA_oxidrdct_glycsds"/>
</dbReference>
<dbReference type="PANTHER" id="PTHR43818">
    <property type="entry name" value="BCDNA.GH03377"/>
    <property type="match status" value="1"/>
</dbReference>
<organism evidence="3 4">
    <name type="scientific">Labedaea rhizosphaerae</name>
    <dbReference type="NCBI Taxonomy" id="598644"/>
    <lineage>
        <taxon>Bacteria</taxon>
        <taxon>Bacillati</taxon>
        <taxon>Actinomycetota</taxon>
        <taxon>Actinomycetes</taxon>
        <taxon>Pseudonocardiales</taxon>
        <taxon>Pseudonocardiaceae</taxon>
        <taxon>Labedaea</taxon>
    </lineage>
</organism>
<dbReference type="InterPro" id="IPR000683">
    <property type="entry name" value="Gfo/Idh/MocA-like_OxRdtase_N"/>
</dbReference>
<dbReference type="PANTHER" id="PTHR43818:SF11">
    <property type="entry name" value="BCDNA.GH03377"/>
    <property type="match status" value="1"/>
</dbReference>